<organism evidence="2 3">
    <name type="scientific">Callosobruchus maculatus</name>
    <name type="common">Southern cowpea weevil</name>
    <name type="synonym">Pulse bruchid</name>
    <dbReference type="NCBI Taxonomy" id="64391"/>
    <lineage>
        <taxon>Eukaryota</taxon>
        <taxon>Metazoa</taxon>
        <taxon>Ecdysozoa</taxon>
        <taxon>Arthropoda</taxon>
        <taxon>Hexapoda</taxon>
        <taxon>Insecta</taxon>
        <taxon>Pterygota</taxon>
        <taxon>Neoptera</taxon>
        <taxon>Endopterygota</taxon>
        <taxon>Coleoptera</taxon>
        <taxon>Polyphaga</taxon>
        <taxon>Cucujiformia</taxon>
        <taxon>Chrysomeloidea</taxon>
        <taxon>Chrysomelidae</taxon>
        <taxon>Bruchinae</taxon>
        <taxon>Bruchini</taxon>
        <taxon>Callosobruchus</taxon>
    </lineage>
</organism>
<feature type="non-terminal residue" evidence="2">
    <location>
        <position position="87"/>
    </location>
</feature>
<evidence type="ECO:0000256" key="1">
    <source>
        <dbReference type="SAM" id="Coils"/>
    </source>
</evidence>
<reference evidence="2 3" key="1">
    <citation type="submission" date="2019-01" db="EMBL/GenBank/DDBJ databases">
        <authorList>
            <person name="Sayadi A."/>
        </authorList>
    </citation>
    <scope>NUCLEOTIDE SEQUENCE [LARGE SCALE GENOMIC DNA]</scope>
</reference>
<name>A0A653DMY4_CALMS</name>
<accession>A0A653DMY4</accession>
<feature type="coiled-coil region" evidence="1">
    <location>
        <begin position="26"/>
        <end position="74"/>
    </location>
</feature>
<keyword evidence="1" id="KW-0175">Coiled coil</keyword>
<protein>
    <submittedName>
        <fullName evidence="2">Uncharacterized protein</fullName>
    </submittedName>
</protein>
<sequence>MSKKKKPKATDESLTNSLGFTQICSLENNSKSIAELLKENEELKEIIQQNQAIISEKEKLINQLLKENDHLQSHYNLITSNIIEKDT</sequence>
<dbReference type="AlphaFoldDB" id="A0A653DMY4"/>
<proteinExistence type="predicted"/>
<evidence type="ECO:0000313" key="2">
    <source>
        <dbReference type="EMBL" id="VEN61545.1"/>
    </source>
</evidence>
<dbReference type="OrthoDB" id="6778945at2759"/>
<dbReference type="Proteomes" id="UP000410492">
    <property type="component" value="Unassembled WGS sequence"/>
</dbReference>
<gene>
    <name evidence="2" type="ORF">CALMAC_LOCUS18924</name>
</gene>
<evidence type="ECO:0000313" key="3">
    <source>
        <dbReference type="Proteomes" id="UP000410492"/>
    </source>
</evidence>
<keyword evidence="3" id="KW-1185">Reference proteome</keyword>
<dbReference type="EMBL" id="CAACVG010013239">
    <property type="protein sequence ID" value="VEN61545.1"/>
    <property type="molecule type" value="Genomic_DNA"/>
</dbReference>